<gene>
    <name evidence="2" type="ORF">B7P43_G15570</name>
</gene>
<feature type="compositionally biased region" description="Polar residues" evidence="1">
    <location>
        <begin position="304"/>
        <end position="315"/>
    </location>
</feature>
<dbReference type="Proteomes" id="UP000235965">
    <property type="component" value="Unassembled WGS sequence"/>
</dbReference>
<evidence type="ECO:0000313" key="3">
    <source>
        <dbReference type="Proteomes" id="UP000235965"/>
    </source>
</evidence>
<dbReference type="InParanoid" id="A0A2J7PFM9"/>
<name>A0A2J7PFM9_9NEOP</name>
<sequence length="527" mass="60297">MDVYDFEVYTPLPRKYNRSNNVVKAWEERLSRKIKLTKSITKRLEYEMAIINVKYPFLELPQRRGKALAKLGIPTFMGQIHTIRTICQLASPRNKTNVLQMASEIHSYKFKSKQNIKEQPRTDIKTRNKSMFRAQIYVDPGESNEDCSQSQKSQNYSSSSYNMFKGIHNISSEVRKEVVTRNFRTSQVIQDKPNGSSLDMCKRNILNVTKKGNGKIRRSQAILKIQDTKERKEMESQRNEKNEVKNSINKIKLFSTSVCDAKKSQDYTPVKDSETKKNEEDLKISKMYTEGTYSHQIKNNKSTLGAELTSSQASENRVHNGDNDDCSDNLLEHVRSSAPSSPSHCINSSIQQTNSESDVFPEYSPLHYVSLGSYSSSEEGGVKTASSDEETYSALHDAVNKGDYFLPNVSQSIKKGDAVRSVSHRKLYKTSDSRSQNYITVTTQTAQKSSLSDDYDTPTGDSNPSSCADFLADMFDRTAEVYHHHLRYIYEMCTFHYNLYMIDDVLNLNIKCLYSIQRCILYLNLII</sequence>
<feature type="region of interest" description="Disordered" evidence="1">
    <location>
        <begin position="304"/>
        <end position="326"/>
    </location>
</feature>
<reference evidence="2 3" key="1">
    <citation type="submission" date="2017-12" db="EMBL/GenBank/DDBJ databases">
        <title>Hemimetabolous genomes reveal molecular basis of termite eusociality.</title>
        <authorList>
            <person name="Harrison M.C."/>
            <person name="Jongepier E."/>
            <person name="Robertson H.M."/>
            <person name="Arning N."/>
            <person name="Bitard-Feildel T."/>
            <person name="Chao H."/>
            <person name="Childers C.P."/>
            <person name="Dinh H."/>
            <person name="Doddapaneni H."/>
            <person name="Dugan S."/>
            <person name="Gowin J."/>
            <person name="Greiner C."/>
            <person name="Han Y."/>
            <person name="Hu H."/>
            <person name="Hughes D.S.T."/>
            <person name="Huylmans A.-K."/>
            <person name="Kemena C."/>
            <person name="Kremer L.P.M."/>
            <person name="Lee S.L."/>
            <person name="Lopez-Ezquerra A."/>
            <person name="Mallet L."/>
            <person name="Monroy-Kuhn J.M."/>
            <person name="Moser A."/>
            <person name="Murali S.C."/>
            <person name="Muzny D.M."/>
            <person name="Otani S."/>
            <person name="Piulachs M.-D."/>
            <person name="Poelchau M."/>
            <person name="Qu J."/>
            <person name="Schaub F."/>
            <person name="Wada-Katsumata A."/>
            <person name="Worley K.C."/>
            <person name="Xie Q."/>
            <person name="Ylla G."/>
            <person name="Poulsen M."/>
            <person name="Gibbs R.A."/>
            <person name="Schal C."/>
            <person name="Richards S."/>
            <person name="Belles X."/>
            <person name="Korb J."/>
            <person name="Bornberg-Bauer E."/>
        </authorList>
    </citation>
    <scope>NUCLEOTIDE SEQUENCE [LARGE SCALE GENOMIC DNA]</scope>
    <source>
        <tissue evidence="2">Whole body</tissue>
    </source>
</reference>
<keyword evidence="3" id="KW-1185">Reference proteome</keyword>
<evidence type="ECO:0000256" key="1">
    <source>
        <dbReference type="SAM" id="MobiDB-lite"/>
    </source>
</evidence>
<comment type="caution">
    <text evidence="2">The sequence shown here is derived from an EMBL/GenBank/DDBJ whole genome shotgun (WGS) entry which is preliminary data.</text>
</comment>
<protein>
    <submittedName>
        <fullName evidence="2">Uncharacterized protein</fullName>
    </submittedName>
</protein>
<accession>A0A2J7PFM9</accession>
<proteinExistence type="predicted"/>
<dbReference type="EMBL" id="NEVH01025655">
    <property type="protein sequence ID" value="PNF15141.1"/>
    <property type="molecule type" value="Genomic_DNA"/>
</dbReference>
<organism evidence="2 3">
    <name type="scientific">Cryptotermes secundus</name>
    <dbReference type="NCBI Taxonomy" id="105785"/>
    <lineage>
        <taxon>Eukaryota</taxon>
        <taxon>Metazoa</taxon>
        <taxon>Ecdysozoa</taxon>
        <taxon>Arthropoda</taxon>
        <taxon>Hexapoda</taxon>
        <taxon>Insecta</taxon>
        <taxon>Pterygota</taxon>
        <taxon>Neoptera</taxon>
        <taxon>Polyneoptera</taxon>
        <taxon>Dictyoptera</taxon>
        <taxon>Blattodea</taxon>
        <taxon>Blattoidea</taxon>
        <taxon>Termitoidae</taxon>
        <taxon>Kalotermitidae</taxon>
        <taxon>Cryptotermitinae</taxon>
        <taxon>Cryptotermes</taxon>
    </lineage>
</organism>
<dbReference type="AlphaFoldDB" id="A0A2J7PFM9"/>
<evidence type="ECO:0000313" key="2">
    <source>
        <dbReference type="EMBL" id="PNF15141.1"/>
    </source>
</evidence>